<proteinExistence type="predicted"/>
<comment type="caution">
    <text evidence="1">The sequence shown here is derived from an EMBL/GenBank/DDBJ whole genome shotgun (WGS) entry which is preliminary data.</text>
</comment>
<accession>A0A4S2KPZ4</accession>
<reference evidence="1 2" key="1">
    <citation type="journal article" date="2019" name="Philos. Trans. R. Soc. Lond., B, Biol. Sci.">
        <title>Ant behaviour and brain gene expression of defending hosts depend on the ecological success of the intruding social parasite.</title>
        <authorList>
            <person name="Kaur R."/>
            <person name="Stoldt M."/>
            <person name="Jongepier E."/>
            <person name="Feldmeyer B."/>
            <person name="Menzel F."/>
            <person name="Bornberg-Bauer E."/>
            <person name="Foitzik S."/>
        </authorList>
    </citation>
    <scope>NUCLEOTIDE SEQUENCE [LARGE SCALE GENOMIC DNA]</scope>
    <source>
        <tissue evidence="1">Whole body</tissue>
    </source>
</reference>
<organism evidence="1 2">
    <name type="scientific">Temnothorax longispinosus</name>
    <dbReference type="NCBI Taxonomy" id="300112"/>
    <lineage>
        <taxon>Eukaryota</taxon>
        <taxon>Metazoa</taxon>
        <taxon>Ecdysozoa</taxon>
        <taxon>Arthropoda</taxon>
        <taxon>Hexapoda</taxon>
        <taxon>Insecta</taxon>
        <taxon>Pterygota</taxon>
        <taxon>Neoptera</taxon>
        <taxon>Endopterygota</taxon>
        <taxon>Hymenoptera</taxon>
        <taxon>Apocrita</taxon>
        <taxon>Aculeata</taxon>
        <taxon>Formicoidea</taxon>
        <taxon>Formicidae</taxon>
        <taxon>Myrmicinae</taxon>
        <taxon>Temnothorax</taxon>
    </lineage>
</organism>
<evidence type="ECO:0000313" key="1">
    <source>
        <dbReference type="EMBL" id="TGZ50119.1"/>
    </source>
</evidence>
<sequence>MAKLILNRIISAGSDIEDILRRVKLPMQERDSYYEKLTHQNSIDYEILRHVLQEYQDLMNLDKNNFALSWMLSNPEFALEMERFLSRNELSLEFAKSVQHAIFWLIKSFDMKWRQLHDELDYISKWRLLNLQRQVELILDNLADNQRQHGESKDNKYIPEDRSDIISNTEETLKIEIEEETLTERNKGNLNEASKTEKNEDISWENTRSDYITSIEEITQVTNHPELLKHNKNDIKGKIPTTVKIPINRKFNVSGGNSIINSTLFSKMKALRNKNLIKNETSLKSKTFIGTPHDKKDGERFSQMESVSSISPSENAIDTLQETDQPKPMGTDAMHGSLINVTDILKTRRTLLVPLNENKEYNKRNRQISAKEIADKHNYFNERMKIKSDRGSAIDEILEAVDEVLPTDRSVEMSTRGSETITRTL</sequence>
<name>A0A4S2KPZ4_9HYME</name>
<dbReference type="AlphaFoldDB" id="A0A4S2KPZ4"/>
<protein>
    <submittedName>
        <fullName evidence="1">Uncharacterized protein</fullName>
    </submittedName>
</protein>
<dbReference type="Proteomes" id="UP000310200">
    <property type="component" value="Unassembled WGS sequence"/>
</dbReference>
<dbReference type="EMBL" id="QBLH01002024">
    <property type="protein sequence ID" value="TGZ50119.1"/>
    <property type="molecule type" value="Genomic_DNA"/>
</dbReference>
<keyword evidence="2" id="KW-1185">Reference proteome</keyword>
<evidence type="ECO:0000313" key="2">
    <source>
        <dbReference type="Proteomes" id="UP000310200"/>
    </source>
</evidence>
<gene>
    <name evidence="1" type="ORF">DBV15_00794</name>
</gene>